<evidence type="ECO:0000313" key="5">
    <source>
        <dbReference type="EMBL" id="MDM5271063.1"/>
    </source>
</evidence>
<dbReference type="Pfam" id="PF01520">
    <property type="entry name" value="Amidase_3"/>
    <property type="match status" value="1"/>
</dbReference>
<dbReference type="Gene3D" id="2.60.40.3500">
    <property type="match status" value="1"/>
</dbReference>
<dbReference type="Gene3D" id="3.40.630.40">
    <property type="entry name" value="Zn-dependent exopeptidases"/>
    <property type="match status" value="1"/>
</dbReference>
<evidence type="ECO:0000313" key="6">
    <source>
        <dbReference type="Proteomes" id="UP001169069"/>
    </source>
</evidence>
<dbReference type="PANTHER" id="PTHR30404:SF0">
    <property type="entry name" value="N-ACETYLMURAMOYL-L-ALANINE AMIDASE AMIC"/>
    <property type="match status" value="1"/>
</dbReference>
<dbReference type="CDD" id="cd02696">
    <property type="entry name" value="MurNAc-LAA"/>
    <property type="match status" value="1"/>
</dbReference>
<reference evidence="5" key="1">
    <citation type="submission" date="2023-01" db="EMBL/GenBank/DDBJ databases">
        <title>Sulfurovum sp. zt1-1 genome assembly.</title>
        <authorList>
            <person name="Wang J."/>
        </authorList>
    </citation>
    <scope>NUCLEOTIDE SEQUENCE</scope>
    <source>
        <strain evidence="5">Zt1-1</strain>
    </source>
</reference>
<dbReference type="SMART" id="SM00646">
    <property type="entry name" value="Ami_3"/>
    <property type="match status" value="1"/>
</dbReference>
<sequence length="357" mass="40319">MTKAVVKKGELRLFFAKKLDKSKIKHFALPNPHRDIYDFKDMKIAHERVPLGLGNNVRIAQNSANTVRVVIESQSAFNPTAYQPIFGEDAYHISLPKGNAYIQKEFTPAKQAYSKPQVQKKERSKPHTEVIVIDAGHGGHDSGAIAGGKTEKELVLQISKKVITQLKKRGYPVYLTRGSDRFLKLNERTRIADKKDAKVFISIHANSVVKSKRDKMQGIETFFLQNTRDERSQRIAAIENKAVLKGTDSVSKNVIIDSVLSGPKIVESNKLAIDIHRRMMSNARVLYKDVKDGGVRHAPFYVLVGASRPSVLIEVGYISHAKERKRLFSSNYQKLLAKGIVEGIENYLKNRRREIDF</sequence>
<organism evidence="5 6">
    <name type="scientific">Sulfurovum zhangzhouensis</name>
    <dbReference type="NCBI Taxonomy" id="3019067"/>
    <lineage>
        <taxon>Bacteria</taxon>
        <taxon>Pseudomonadati</taxon>
        <taxon>Campylobacterota</taxon>
        <taxon>Epsilonproteobacteria</taxon>
        <taxon>Campylobacterales</taxon>
        <taxon>Sulfurovaceae</taxon>
        <taxon>Sulfurovum</taxon>
    </lineage>
</organism>
<dbReference type="InterPro" id="IPR021731">
    <property type="entry name" value="AMIN_dom"/>
</dbReference>
<gene>
    <name evidence="5" type="ORF">PGH07_02600</name>
</gene>
<dbReference type="InterPro" id="IPR002508">
    <property type="entry name" value="MurNAc-LAA_cat"/>
</dbReference>
<dbReference type="EC" id="3.5.1.28" evidence="2"/>
<dbReference type="EMBL" id="JAQIBD010000001">
    <property type="protein sequence ID" value="MDM5271063.1"/>
    <property type="molecule type" value="Genomic_DNA"/>
</dbReference>
<dbReference type="Pfam" id="PF11741">
    <property type="entry name" value="AMIN"/>
    <property type="match status" value="1"/>
</dbReference>
<evidence type="ECO:0000256" key="2">
    <source>
        <dbReference type="ARBA" id="ARBA00011901"/>
    </source>
</evidence>
<accession>A0ABT7QW97</accession>
<dbReference type="GO" id="GO:0008745">
    <property type="term" value="F:N-acetylmuramoyl-L-alanine amidase activity"/>
    <property type="evidence" value="ECO:0007669"/>
    <property type="project" value="UniProtKB-EC"/>
</dbReference>
<dbReference type="InterPro" id="IPR050695">
    <property type="entry name" value="N-acetylmuramoyl_amidase_3"/>
</dbReference>
<dbReference type="Proteomes" id="UP001169069">
    <property type="component" value="Unassembled WGS sequence"/>
</dbReference>
<comment type="caution">
    <text evidence="5">The sequence shown here is derived from an EMBL/GenBank/DDBJ whole genome shotgun (WGS) entry which is preliminary data.</text>
</comment>
<evidence type="ECO:0000259" key="4">
    <source>
        <dbReference type="SMART" id="SM00646"/>
    </source>
</evidence>
<evidence type="ECO:0000256" key="1">
    <source>
        <dbReference type="ARBA" id="ARBA00001561"/>
    </source>
</evidence>
<feature type="domain" description="MurNAc-LAA" evidence="4">
    <location>
        <begin position="189"/>
        <end position="345"/>
    </location>
</feature>
<dbReference type="SUPFAM" id="SSF53187">
    <property type="entry name" value="Zn-dependent exopeptidases"/>
    <property type="match status" value="1"/>
</dbReference>
<dbReference type="PANTHER" id="PTHR30404">
    <property type="entry name" value="N-ACETYLMURAMOYL-L-ALANINE AMIDASE"/>
    <property type="match status" value="1"/>
</dbReference>
<dbReference type="RefSeq" id="WP_289412365.1">
    <property type="nucleotide sequence ID" value="NZ_JAQIBD010000001.1"/>
</dbReference>
<name>A0ABT7QW97_9BACT</name>
<comment type="catalytic activity">
    <reaction evidence="1">
        <text>Hydrolyzes the link between N-acetylmuramoyl residues and L-amino acid residues in certain cell-wall glycopeptides.</text>
        <dbReference type="EC" id="3.5.1.28"/>
    </reaction>
</comment>
<proteinExistence type="predicted"/>
<keyword evidence="3 5" id="KW-0378">Hydrolase</keyword>
<keyword evidence="6" id="KW-1185">Reference proteome</keyword>
<protein>
    <recommendedName>
        <fullName evidence="2">N-acetylmuramoyl-L-alanine amidase</fullName>
        <ecNumber evidence="2">3.5.1.28</ecNumber>
    </recommendedName>
</protein>
<evidence type="ECO:0000256" key="3">
    <source>
        <dbReference type="ARBA" id="ARBA00022801"/>
    </source>
</evidence>